<reference evidence="3" key="2">
    <citation type="submission" date="2013-12" db="EMBL/GenBank/DDBJ databases">
        <title>Evolution of pathogenesis and genome organization in the Tremellales.</title>
        <authorList>
            <person name="Cuomo C."/>
            <person name="Litvintseva A."/>
            <person name="Heitman J."/>
            <person name="Chen Y."/>
            <person name="Sun S."/>
            <person name="Springer D."/>
            <person name="Dromer F."/>
            <person name="Young S."/>
            <person name="Zeng Q."/>
            <person name="Chapman S."/>
            <person name="Gujja S."/>
            <person name="Saif S."/>
            <person name="Birren B."/>
        </authorList>
    </citation>
    <scope>NUCLEOTIDE SEQUENCE [LARGE SCALE GENOMIC DNA]</scope>
    <source>
        <strain evidence="3">CBS 10435</strain>
    </source>
</reference>
<sequence length="273" mass="29711">MSGSGSIPSQPPNYSSSSSSLPKGPVPTPTNGPEAMKLQLNIQSLSLDCSIPLGSNLGLQVAVPPAPGTAPQQQHQNNPPTSTSQPVPSTSTNQPQSSSSPSSAPAFGPESILLGLANSFIQRLERVERDLTEERRVNVNYRNTIQRLEERLNQLENNMKDGENHNQNSNGTGNGDVRNGIPQNREYVLDPPSQIPIPTSLPTRTTPQRYTATQEIEPDAIDERDTWTSPQPHPYQGVPTGEEEEEEEMDDPTGLGLDDDQAILYGFKPRNKE</sequence>
<dbReference type="EMBL" id="KI669470">
    <property type="protein sequence ID" value="OCF54517.1"/>
    <property type="molecule type" value="Genomic_DNA"/>
</dbReference>
<organism evidence="2 3">
    <name type="scientific">Kwoniella mangroviensis CBS 10435</name>
    <dbReference type="NCBI Taxonomy" id="1331196"/>
    <lineage>
        <taxon>Eukaryota</taxon>
        <taxon>Fungi</taxon>
        <taxon>Dikarya</taxon>
        <taxon>Basidiomycota</taxon>
        <taxon>Agaricomycotina</taxon>
        <taxon>Tremellomycetes</taxon>
        <taxon>Tremellales</taxon>
        <taxon>Cryptococcaceae</taxon>
        <taxon>Kwoniella</taxon>
    </lineage>
</organism>
<feature type="compositionally biased region" description="Low complexity" evidence="1">
    <location>
        <begin position="1"/>
        <end position="23"/>
    </location>
</feature>
<evidence type="ECO:0000313" key="2">
    <source>
        <dbReference type="EMBL" id="OCF54517.1"/>
    </source>
</evidence>
<gene>
    <name evidence="2" type="ORF">L486_08066</name>
</gene>
<keyword evidence="3" id="KW-1185">Reference proteome</keyword>
<name>A0A1B9IGH6_9TREE</name>
<dbReference type="AlphaFoldDB" id="A0A1B9IGH6"/>
<feature type="region of interest" description="Disordered" evidence="1">
    <location>
        <begin position="57"/>
        <end position="109"/>
    </location>
</feature>
<accession>A0A1B9IGH6</accession>
<feature type="region of interest" description="Disordered" evidence="1">
    <location>
        <begin position="159"/>
        <end position="273"/>
    </location>
</feature>
<reference evidence="2 3" key="1">
    <citation type="submission" date="2013-07" db="EMBL/GenBank/DDBJ databases">
        <title>The Genome Sequence of Kwoniella mangroviensis CBS10435.</title>
        <authorList>
            <consortium name="The Broad Institute Genome Sequencing Platform"/>
            <person name="Cuomo C."/>
            <person name="Litvintseva A."/>
            <person name="Chen Y."/>
            <person name="Heitman J."/>
            <person name="Sun S."/>
            <person name="Springer D."/>
            <person name="Dromer F."/>
            <person name="Young S.K."/>
            <person name="Zeng Q."/>
            <person name="Gargeya S."/>
            <person name="Fitzgerald M."/>
            <person name="Abouelleil A."/>
            <person name="Alvarado L."/>
            <person name="Berlin A.M."/>
            <person name="Chapman S.B."/>
            <person name="Dewar J."/>
            <person name="Goldberg J."/>
            <person name="Griggs A."/>
            <person name="Gujja S."/>
            <person name="Hansen M."/>
            <person name="Howarth C."/>
            <person name="Imamovic A."/>
            <person name="Larimer J."/>
            <person name="McCowan C."/>
            <person name="Murphy C."/>
            <person name="Pearson M."/>
            <person name="Priest M."/>
            <person name="Roberts A."/>
            <person name="Saif S."/>
            <person name="Shea T."/>
            <person name="Sykes S."/>
            <person name="Wortman J."/>
            <person name="Nusbaum C."/>
            <person name="Birren B."/>
        </authorList>
    </citation>
    <scope>NUCLEOTIDE SEQUENCE [LARGE SCALE GENOMIC DNA]</scope>
    <source>
        <strain evidence="2 3">CBS 10435</strain>
    </source>
</reference>
<feature type="region of interest" description="Disordered" evidence="1">
    <location>
        <begin position="1"/>
        <end position="37"/>
    </location>
</feature>
<dbReference type="OrthoDB" id="10502381at2759"/>
<dbReference type="Proteomes" id="UP000092583">
    <property type="component" value="Unassembled WGS sequence"/>
</dbReference>
<proteinExistence type="predicted"/>
<feature type="compositionally biased region" description="Low complexity" evidence="1">
    <location>
        <begin position="77"/>
        <end position="103"/>
    </location>
</feature>
<feature type="compositionally biased region" description="Polar residues" evidence="1">
    <location>
        <begin position="196"/>
        <end position="214"/>
    </location>
</feature>
<feature type="compositionally biased region" description="Acidic residues" evidence="1">
    <location>
        <begin position="241"/>
        <end position="261"/>
    </location>
</feature>
<evidence type="ECO:0000256" key="1">
    <source>
        <dbReference type="SAM" id="MobiDB-lite"/>
    </source>
</evidence>
<evidence type="ECO:0000313" key="3">
    <source>
        <dbReference type="Proteomes" id="UP000092583"/>
    </source>
</evidence>
<protein>
    <submittedName>
        <fullName evidence="2">Uncharacterized protein</fullName>
    </submittedName>
</protein>